<gene>
    <name evidence="2" type="ORF">P7H59_08835</name>
</gene>
<comment type="caution">
    <text evidence="2">The sequence shown here is derived from an EMBL/GenBank/DDBJ whole genome shotgun (WGS) entry which is preliminary data.</text>
</comment>
<protein>
    <submittedName>
        <fullName evidence="2">Uncharacterized protein</fullName>
    </submittedName>
</protein>
<organism evidence="2 3">
    <name type="scientific">Enterococcus viikkiensis</name>
    <dbReference type="NCBI Taxonomy" id="930854"/>
    <lineage>
        <taxon>Bacteria</taxon>
        <taxon>Bacillati</taxon>
        <taxon>Bacillota</taxon>
        <taxon>Bacilli</taxon>
        <taxon>Lactobacillales</taxon>
        <taxon>Enterococcaceae</taxon>
        <taxon>Enterococcus</taxon>
    </lineage>
</organism>
<dbReference type="EMBL" id="JARQBN010000016">
    <property type="protein sequence ID" value="MDT2828549.1"/>
    <property type="molecule type" value="Genomic_DNA"/>
</dbReference>
<feature type="coiled-coil region" evidence="1">
    <location>
        <begin position="12"/>
        <end position="53"/>
    </location>
</feature>
<evidence type="ECO:0000313" key="3">
    <source>
        <dbReference type="Proteomes" id="UP001265301"/>
    </source>
</evidence>
<evidence type="ECO:0000256" key="1">
    <source>
        <dbReference type="SAM" id="Coils"/>
    </source>
</evidence>
<dbReference type="RefSeq" id="WP_311819277.1">
    <property type="nucleotide sequence ID" value="NZ_JARQBN010000016.1"/>
</dbReference>
<keyword evidence="3" id="KW-1185">Reference proteome</keyword>
<proteinExistence type="predicted"/>
<keyword evidence="1" id="KW-0175">Coiled coil</keyword>
<evidence type="ECO:0000313" key="2">
    <source>
        <dbReference type="EMBL" id="MDT2828549.1"/>
    </source>
</evidence>
<reference evidence="2 3" key="1">
    <citation type="submission" date="2023-03" db="EMBL/GenBank/DDBJ databases">
        <authorList>
            <person name="Shen W."/>
            <person name="Cai J."/>
        </authorList>
    </citation>
    <scope>NUCLEOTIDE SEQUENCE [LARGE SCALE GENOMIC DNA]</scope>
    <source>
        <strain evidence="2 3">B101</strain>
    </source>
</reference>
<accession>A0ABU3FTD4</accession>
<name>A0ABU3FTD4_9ENTE</name>
<sequence length="217" mass="25420">MRKRNWGGWDISKLKEQSIQQLNEKVESLEIENEQLTEEVERLTGISSALEEQTSAYRSHCKGLTSQLEAMNERVLIAKVVYHSKDSLKRRSLILKQPQAFVDDTEQDSLQEKYDQLLEQYMYLQERNEELFHCLFSKEEQAALELFIREDAADTLLEATTLSRRIIQSAEEKARIIGLNLKNQLMEIIKGKNQLPREVIDEIKKGIRSLEIDQWDH</sequence>
<dbReference type="Proteomes" id="UP001265301">
    <property type="component" value="Unassembled WGS sequence"/>
</dbReference>